<keyword evidence="2" id="KW-1185">Reference proteome</keyword>
<name>A0ABS8WL29_DATST</name>
<feature type="non-terminal residue" evidence="1">
    <location>
        <position position="74"/>
    </location>
</feature>
<sequence>MDVEGRGMKQIVQVEDIAMPKILCYHIGVVSHCQISSMRAIPRWWKVYVHAKNNEWSQCCRAMPGTVHNEGHAT</sequence>
<accession>A0ABS8WL29</accession>
<dbReference type="Proteomes" id="UP000823775">
    <property type="component" value="Unassembled WGS sequence"/>
</dbReference>
<reference evidence="1 2" key="1">
    <citation type="journal article" date="2021" name="BMC Genomics">
        <title>Datura genome reveals duplications of psychoactive alkaloid biosynthetic genes and high mutation rate following tissue culture.</title>
        <authorList>
            <person name="Rajewski A."/>
            <person name="Carter-House D."/>
            <person name="Stajich J."/>
            <person name="Litt A."/>
        </authorList>
    </citation>
    <scope>NUCLEOTIDE SEQUENCE [LARGE SCALE GENOMIC DNA]</scope>
    <source>
        <strain evidence="1">AR-01</strain>
    </source>
</reference>
<organism evidence="1 2">
    <name type="scientific">Datura stramonium</name>
    <name type="common">Jimsonweed</name>
    <name type="synonym">Common thornapple</name>
    <dbReference type="NCBI Taxonomy" id="4076"/>
    <lineage>
        <taxon>Eukaryota</taxon>
        <taxon>Viridiplantae</taxon>
        <taxon>Streptophyta</taxon>
        <taxon>Embryophyta</taxon>
        <taxon>Tracheophyta</taxon>
        <taxon>Spermatophyta</taxon>
        <taxon>Magnoliopsida</taxon>
        <taxon>eudicotyledons</taxon>
        <taxon>Gunneridae</taxon>
        <taxon>Pentapetalae</taxon>
        <taxon>asterids</taxon>
        <taxon>lamiids</taxon>
        <taxon>Solanales</taxon>
        <taxon>Solanaceae</taxon>
        <taxon>Solanoideae</taxon>
        <taxon>Datureae</taxon>
        <taxon>Datura</taxon>
    </lineage>
</organism>
<protein>
    <submittedName>
        <fullName evidence="1">Uncharacterized protein</fullName>
    </submittedName>
</protein>
<comment type="caution">
    <text evidence="1">The sequence shown here is derived from an EMBL/GenBank/DDBJ whole genome shotgun (WGS) entry which is preliminary data.</text>
</comment>
<evidence type="ECO:0000313" key="1">
    <source>
        <dbReference type="EMBL" id="MCE3050651.1"/>
    </source>
</evidence>
<proteinExistence type="predicted"/>
<evidence type="ECO:0000313" key="2">
    <source>
        <dbReference type="Proteomes" id="UP000823775"/>
    </source>
</evidence>
<dbReference type="EMBL" id="JACEIK010007787">
    <property type="protein sequence ID" value="MCE3050651.1"/>
    <property type="molecule type" value="Genomic_DNA"/>
</dbReference>
<gene>
    <name evidence="1" type="ORF">HAX54_047760</name>
</gene>